<keyword evidence="5" id="KW-0813">Transport</keyword>
<keyword evidence="6 23" id="KW-1003">Cell membrane</keyword>
<evidence type="ECO:0000256" key="13">
    <source>
        <dbReference type="ARBA" id="ARBA00022840"/>
    </source>
</evidence>
<dbReference type="SUPFAM" id="SSF56784">
    <property type="entry name" value="HAD-like"/>
    <property type="match status" value="1"/>
</dbReference>
<dbReference type="Gene3D" id="3.40.1110.10">
    <property type="entry name" value="Calcium-transporting ATPase, cytoplasmic domain N"/>
    <property type="match status" value="1"/>
</dbReference>
<keyword evidence="10" id="KW-0677">Repeat</keyword>
<dbReference type="PROSITE" id="PS01047">
    <property type="entry name" value="HMA_1"/>
    <property type="match status" value="2"/>
</dbReference>
<evidence type="ECO:0000256" key="6">
    <source>
        <dbReference type="ARBA" id="ARBA00022475"/>
    </source>
</evidence>
<dbReference type="SUPFAM" id="SSF55008">
    <property type="entry name" value="HMA, heavy metal-associated domain"/>
    <property type="match status" value="2"/>
</dbReference>
<evidence type="ECO:0000256" key="14">
    <source>
        <dbReference type="ARBA" id="ARBA00022842"/>
    </source>
</evidence>
<dbReference type="PRINTS" id="PR00119">
    <property type="entry name" value="CATATPASE"/>
</dbReference>
<evidence type="ECO:0000313" key="26">
    <source>
        <dbReference type="Proteomes" id="UP000838672"/>
    </source>
</evidence>
<feature type="transmembrane region" description="Helical" evidence="23">
    <location>
        <begin position="864"/>
        <end position="883"/>
    </location>
</feature>
<feature type="transmembrane region" description="Helical" evidence="23">
    <location>
        <begin position="297"/>
        <end position="315"/>
    </location>
</feature>
<evidence type="ECO:0000256" key="22">
    <source>
        <dbReference type="ARBA" id="ARBA00049289"/>
    </source>
</evidence>
<keyword evidence="18" id="KW-0406">Ion transport</keyword>
<dbReference type="Gene3D" id="3.40.50.1000">
    <property type="entry name" value="HAD superfamily/HAD-like"/>
    <property type="match status" value="1"/>
</dbReference>
<evidence type="ECO:0000256" key="19">
    <source>
        <dbReference type="ARBA" id="ARBA00023136"/>
    </source>
</evidence>
<dbReference type="CDD" id="cd02094">
    <property type="entry name" value="P-type_ATPase_Cu-like"/>
    <property type="match status" value="1"/>
</dbReference>
<comment type="catalytic activity">
    <reaction evidence="22">
        <text>Cu(+)(in) + ATP + H2O = Cu(+)(out) + ADP + phosphate + H(+)</text>
        <dbReference type="Rhea" id="RHEA:25792"/>
        <dbReference type="ChEBI" id="CHEBI:15377"/>
        <dbReference type="ChEBI" id="CHEBI:15378"/>
        <dbReference type="ChEBI" id="CHEBI:30616"/>
        <dbReference type="ChEBI" id="CHEBI:43474"/>
        <dbReference type="ChEBI" id="CHEBI:49552"/>
        <dbReference type="ChEBI" id="CHEBI:456216"/>
        <dbReference type="EC" id="7.2.2.8"/>
    </reaction>
</comment>
<dbReference type="InterPro" id="IPR006121">
    <property type="entry name" value="HMA_dom"/>
</dbReference>
<feature type="transmembrane region" description="Helical" evidence="23">
    <location>
        <begin position="266"/>
        <end position="285"/>
    </location>
</feature>
<evidence type="ECO:0000256" key="10">
    <source>
        <dbReference type="ARBA" id="ARBA00022737"/>
    </source>
</evidence>
<dbReference type="RefSeq" id="WP_237466548.1">
    <property type="nucleotide sequence ID" value="NZ_CAKLDI010000001.1"/>
</dbReference>
<dbReference type="Gene3D" id="3.30.70.100">
    <property type="match status" value="2"/>
</dbReference>
<dbReference type="Gene3D" id="2.70.150.10">
    <property type="entry name" value="Calcium-transporting ATPase, cytoplasmic transduction domain A"/>
    <property type="match status" value="1"/>
</dbReference>
<dbReference type="InterPro" id="IPR018303">
    <property type="entry name" value="ATPase_P-typ_P_site"/>
</dbReference>
<dbReference type="SFLD" id="SFLDS00003">
    <property type="entry name" value="Haloacid_Dehalogenase"/>
    <property type="match status" value="1"/>
</dbReference>
<sequence length="926" mass="99110">MKISAIHATPSDSALQVQLPLASLRCQNCVAKLKAHLVKKGGYQHTDITLTDATLVSVHSPWQMASDIAELNYLAPSCQRFTLSGLSCGHCVQKLTNALNAQLPSAHILTLNTTQLMLITDATEQTVLEIISDLGYQAQSLRAPQSFTHSEQKREASEQTPSITNTHVAQVNASPQQAIRLSIEGMTCASCVATVEKALSQQSGVSNVRVNLAEQCADFDLADSSQLAPIQQALASQGYTSQPIVDAKIQQQEQQQKARRHYRQHLTRAVIGTGFGVLLMGWGLAGGSMMINSAQDQIGWGVIGILTFVLLLTLGRSYTQHAWQAFRHHRATMDTLIALGTWSAWLYSAAVVLMPDLFAPQSRHVYFEACAMILGLVSLGHALELRAKQRTSEAIQALLSLQPESALVIDEQGREQPMPLNQVTLGMKLRLQPGGKVAVDGIVLDGESYLDESMLTGEPLAKRKAAGDLLHAGTLNQQGSIIYQAQAVGEQTLLARIVARVRHAQTSKPKIAKLADQIAAVFVPSVMIIALLTTLIWHWFGPEPHAMYMLITGLSVLIIACPCALGLATPMSLMIGVGRAAQMGVLIRDADALQHAAKIDTIVLDKTGTLTQGKPELLSSLWSDEISEIQGLAIASTLEKNSEHPLAKAIIDGAKAKGTNTSLNAENFAAITGFGVRGEINGQTYWLGNARLLVQHQIECAARFTEFANQASSQGYTPVFIANDKQVLGTMAIGDALHEDSAQVVAHLQVQGFEVVMLTGDVAPSAKAIAARCGITQFYAECLPEDKANIIADLQKQGHHVAMVGDGMNDAPALAQANVGVAMGTGNQVAIESGQMTLLHPSLSALGDALQLSRATLKNIKQNLFGAFVYNSLGIPIAAGLLYPWTGDLLSPVVAGAAMALSSVTVVLNANRLRRFARQPSTQENS</sequence>
<dbReference type="InterPro" id="IPR044492">
    <property type="entry name" value="P_typ_ATPase_HD_dom"/>
</dbReference>
<dbReference type="SFLD" id="SFLDF00027">
    <property type="entry name" value="p-type_atpase"/>
    <property type="match status" value="1"/>
</dbReference>
<feature type="transmembrane region" description="Helical" evidence="23">
    <location>
        <begin position="518"/>
        <end position="540"/>
    </location>
</feature>
<gene>
    <name evidence="25" type="primary">copA_2</name>
    <name evidence="25" type="ORF">VST7929_02052</name>
</gene>
<keyword evidence="14" id="KW-0460">Magnesium</keyword>
<evidence type="ECO:0000256" key="20">
    <source>
        <dbReference type="ARBA" id="ARBA00029719"/>
    </source>
</evidence>
<evidence type="ECO:0000313" key="25">
    <source>
        <dbReference type="EMBL" id="CAH0534150.1"/>
    </source>
</evidence>
<comment type="subcellular location">
    <subcellularLocation>
        <location evidence="1">Cell membrane</location>
        <topology evidence="1">Multi-pass membrane protein</topology>
    </subcellularLocation>
</comment>
<dbReference type="InterPro" id="IPR036163">
    <property type="entry name" value="HMA_dom_sf"/>
</dbReference>
<evidence type="ECO:0000256" key="1">
    <source>
        <dbReference type="ARBA" id="ARBA00004651"/>
    </source>
</evidence>
<dbReference type="PRINTS" id="PR00943">
    <property type="entry name" value="CUATPASE"/>
</dbReference>
<dbReference type="InterPro" id="IPR001757">
    <property type="entry name" value="P_typ_ATPase"/>
</dbReference>
<evidence type="ECO:0000256" key="2">
    <source>
        <dbReference type="ARBA" id="ARBA00006024"/>
    </source>
</evidence>
<dbReference type="InterPro" id="IPR017969">
    <property type="entry name" value="Heavy-metal-associated_CS"/>
</dbReference>
<dbReference type="NCBIfam" id="TIGR01494">
    <property type="entry name" value="ATPase_P-type"/>
    <property type="match status" value="1"/>
</dbReference>
<evidence type="ECO:0000256" key="5">
    <source>
        <dbReference type="ARBA" id="ARBA00022448"/>
    </source>
</evidence>
<evidence type="ECO:0000256" key="9">
    <source>
        <dbReference type="ARBA" id="ARBA00022723"/>
    </source>
</evidence>
<dbReference type="InterPro" id="IPR023298">
    <property type="entry name" value="ATPase_P-typ_TM_dom_sf"/>
</dbReference>
<dbReference type="Pfam" id="PF00122">
    <property type="entry name" value="E1-E2_ATPase"/>
    <property type="match status" value="1"/>
</dbReference>
<feature type="transmembrane region" description="Helical" evidence="23">
    <location>
        <begin position="546"/>
        <end position="569"/>
    </location>
</feature>
<evidence type="ECO:0000256" key="7">
    <source>
        <dbReference type="ARBA" id="ARBA00022553"/>
    </source>
</evidence>
<dbReference type="EMBL" id="CAKLDI010000001">
    <property type="protein sequence ID" value="CAH0534150.1"/>
    <property type="molecule type" value="Genomic_DNA"/>
</dbReference>
<dbReference type="Pfam" id="PF00702">
    <property type="entry name" value="Hydrolase"/>
    <property type="match status" value="1"/>
</dbReference>
<evidence type="ECO:0000256" key="12">
    <source>
        <dbReference type="ARBA" id="ARBA00022796"/>
    </source>
</evidence>
<keyword evidence="15" id="KW-1278">Translocase</keyword>
<feature type="domain" description="HMA" evidence="24">
    <location>
        <begin position="177"/>
        <end position="242"/>
    </location>
</feature>
<keyword evidence="26" id="KW-1185">Reference proteome</keyword>
<feature type="transmembrane region" description="Helical" evidence="23">
    <location>
        <begin position="336"/>
        <end position="353"/>
    </location>
</feature>
<dbReference type="InterPro" id="IPR008250">
    <property type="entry name" value="ATPase_P-typ_transduc_dom_A_sf"/>
</dbReference>
<evidence type="ECO:0000256" key="16">
    <source>
        <dbReference type="ARBA" id="ARBA00022989"/>
    </source>
</evidence>
<proteinExistence type="inferred from homology"/>
<dbReference type="PROSITE" id="PS00154">
    <property type="entry name" value="ATPASE_E1_E2"/>
    <property type="match status" value="1"/>
</dbReference>
<dbReference type="InterPro" id="IPR059000">
    <property type="entry name" value="ATPase_P-type_domA"/>
</dbReference>
<dbReference type="PANTHER" id="PTHR43520">
    <property type="entry name" value="ATP7, ISOFORM B"/>
    <property type="match status" value="1"/>
</dbReference>
<dbReference type="NCBIfam" id="TIGR01511">
    <property type="entry name" value="ATPase-IB1_Cu"/>
    <property type="match status" value="1"/>
</dbReference>
<evidence type="ECO:0000256" key="23">
    <source>
        <dbReference type="RuleBase" id="RU362081"/>
    </source>
</evidence>
<dbReference type="SFLD" id="SFLDG00002">
    <property type="entry name" value="C1.7:_P-type_atpase_like"/>
    <property type="match status" value="1"/>
</dbReference>
<evidence type="ECO:0000256" key="15">
    <source>
        <dbReference type="ARBA" id="ARBA00022967"/>
    </source>
</evidence>
<feature type="transmembrane region" description="Helical" evidence="23">
    <location>
        <begin position="365"/>
        <end position="383"/>
    </location>
</feature>
<keyword evidence="19 23" id="KW-0472">Membrane</keyword>
<dbReference type="Pfam" id="PF00403">
    <property type="entry name" value="HMA"/>
    <property type="match status" value="1"/>
</dbReference>
<evidence type="ECO:0000259" key="24">
    <source>
        <dbReference type="PROSITE" id="PS50846"/>
    </source>
</evidence>
<keyword evidence="16 23" id="KW-1133">Transmembrane helix</keyword>
<evidence type="ECO:0000256" key="8">
    <source>
        <dbReference type="ARBA" id="ARBA00022692"/>
    </source>
</evidence>
<accession>A0ABN8DW74</accession>
<keyword evidence="9 23" id="KW-0479">Metal-binding</keyword>
<feature type="transmembrane region" description="Helical" evidence="23">
    <location>
        <begin position="889"/>
        <end position="910"/>
    </location>
</feature>
<organism evidence="25 26">
    <name type="scientific">Vibrio stylophorae</name>
    <dbReference type="NCBI Taxonomy" id="659351"/>
    <lineage>
        <taxon>Bacteria</taxon>
        <taxon>Pseudomonadati</taxon>
        <taxon>Pseudomonadota</taxon>
        <taxon>Gammaproteobacteria</taxon>
        <taxon>Vibrionales</taxon>
        <taxon>Vibrionaceae</taxon>
        <taxon>Vibrio</taxon>
    </lineage>
</organism>
<dbReference type="EC" id="7.2.2.8" evidence="3"/>
<reference evidence="25" key="1">
    <citation type="submission" date="2021-11" db="EMBL/GenBank/DDBJ databases">
        <authorList>
            <person name="Rodrigo-Torres L."/>
            <person name="Arahal R. D."/>
            <person name="Lucena T."/>
        </authorList>
    </citation>
    <scope>NUCLEOTIDE SEQUENCE</scope>
    <source>
        <strain evidence="25">CECT 7929</strain>
    </source>
</reference>
<keyword evidence="8 23" id="KW-0812">Transmembrane</keyword>
<dbReference type="CDD" id="cd00371">
    <property type="entry name" value="HMA"/>
    <property type="match status" value="2"/>
</dbReference>
<evidence type="ECO:0000256" key="3">
    <source>
        <dbReference type="ARBA" id="ARBA00012517"/>
    </source>
</evidence>
<dbReference type="InterPro" id="IPR036412">
    <property type="entry name" value="HAD-like_sf"/>
</dbReference>
<dbReference type="InterPro" id="IPR023214">
    <property type="entry name" value="HAD_sf"/>
</dbReference>
<evidence type="ECO:0000256" key="4">
    <source>
        <dbReference type="ARBA" id="ARBA00015102"/>
    </source>
</evidence>
<name>A0ABN8DW74_9VIBR</name>
<dbReference type="InterPro" id="IPR023299">
    <property type="entry name" value="ATPase_P-typ_cyto_dom_N"/>
</dbReference>
<dbReference type="Proteomes" id="UP000838672">
    <property type="component" value="Unassembled WGS sequence"/>
</dbReference>
<dbReference type="InterPro" id="IPR027256">
    <property type="entry name" value="P-typ_ATPase_IB"/>
</dbReference>
<dbReference type="NCBIfam" id="TIGR01525">
    <property type="entry name" value="ATPase-IB_hvy"/>
    <property type="match status" value="1"/>
</dbReference>
<keyword evidence="11 23" id="KW-0547">Nucleotide-binding</keyword>
<evidence type="ECO:0000256" key="18">
    <source>
        <dbReference type="ARBA" id="ARBA00023065"/>
    </source>
</evidence>
<evidence type="ECO:0000256" key="21">
    <source>
        <dbReference type="ARBA" id="ARBA00033239"/>
    </source>
</evidence>
<dbReference type="PANTHER" id="PTHR43520:SF6">
    <property type="entry name" value="COPPER-EXPORTING P-TYPE ATPASE"/>
    <property type="match status" value="1"/>
</dbReference>
<dbReference type="SUPFAM" id="SSF81665">
    <property type="entry name" value="Calcium ATPase, transmembrane domain M"/>
    <property type="match status" value="1"/>
</dbReference>
<evidence type="ECO:0000256" key="17">
    <source>
        <dbReference type="ARBA" id="ARBA00023008"/>
    </source>
</evidence>
<comment type="similarity">
    <text evidence="2 23">Belongs to the cation transport ATPase (P-type) (TC 3.A.3) family. Type IB subfamily.</text>
</comment>
<keyword evidence="13 23" id="KW-0067">ATP-binding</keyword>
<protein>
    <recommendedName>
        <fullName evidence="4">Copper-exporting P-type ATPase</fullName>
        <ecNumber evidence="3">7.2.2.8</ecNumber>
    </recommendedName>
    <alternativeName>
        <fullName evidence="20">Copper-exporting P-type ATPase A</fullName>
    </alternativeName>
    <alternativeName>
        <fullName evidence="21">Cu(+)-exporting ATPase</fullName>
    </alternativeName>
</protein>
<dbReference type="PROSITE" id="PS50846">
    <property type="entry name" value="HMA_2"/>
    <property type="match status" value="1"/>
</dbReference>
<comment type="caution">
    <text evidence="25">The sequence shown here is derived from an EMBL/GenBank/DDBJ whole genome shotgun (WGS) entry which is preliminary data.</text>
</comment>
<evidence type="ECO:0000256" key="11">
    <source>
        <dbReference type="ARBA" id="ARBA00022741"/>
    </source>
</evidence>
<dbReference type="SUPFAM" id="SSF81653">
    <property type="entry name" value="Calcium ATPase, transduction domain A"/>
    <property type="match status" value="1"/>
</dbReference>
<keyword evidence="17" id="KW-0186">Copper</keyword>
<keyword evidence="7" id="KW-0597">Phosphoprotein</keyword>
<keyword evidence="12" id="KW-0187">Copper transport</keyword>